<gene>
    <name evidence="2" type="ORF">AK812_SmicGene9481</name>
</gene>
<dbReference type="Proteomes" id="UP000186817">
    <property type="component" value="Unassembled WGS sequence"/>
</dbReference>
<evidence type="ECO:0000313" key="2">
    <source>
        <dbReference type="EMBL" id="OLQ07127.1"/>
    </source>
</evidence>
<keyword evidence="3" id="KW-1185">Reference proteome</keyword>
<keyword evidence="1" id="KW-0472">Membrane</keyword>
<protein>
    <submittedName>
        <fullName evidence="2">Uncharacterized protein</fullName>
    </submittedName>
</protein>
<evidence type="ECO:0000313" key="3">
    <source>
        <dbReference type="Proteomes" id="UP000186817"/>
    </source>
</evidence>
<feature type="transmembrane region" description="Helical" evidence="1">
    <location>
        <begin position="51"/>
        <end position="70"/>
    </location>
</feature>
<sequence length="233" mass="25096">MERIPTNLLQPRLAAVPRFDNWRQMCFPPICHPATHVLGCFGLRQGAGGVLVLNALYGLALVIVHALLLGEIDKGLPTLPSSVKNEGVGWWETLAFQIFIALTVAALGASGALPPLPRTLGSLLEPALGVLKAAEEATKSALLMSKLVTSGNLDVPSDWAVWSALAPSGTPGQDEVCVDVIISGPWMLAVDPQMLWGTDEELFEMSSPVEEFDFFISHTWRQTVVYEIIVIAA</sequence>
<comment type="caution">
    <text evidence="2">The sequence shown here is derived from an EMBL/GenBank/DDBJ whole genome shotgun (WGS) entry which is preliminary data.</text>
</comment>
<reference evidence="2 3" key="1">
    <citation type="submission" date="2016-02" db="EMBL/GenBank/DDBJ databases">
        <title>Genome analysis of coral dinoflagellate symbionts highlights evolutionary adaptations to a symbiotic lifestyle.</title>
        <authorList>
            <person name="Aranda M."/>
            <person name="Li Y."/>
            <person name="Liew Y.J."/>
            <person name="Baumgarten S."/>
            <person name="Simakov O."/>
            <person name="Wilson M."/>
            <person name="Piel J."/>
            <person name="Ashoor H."/>
            <person name="Bougouffa S."/>
            <person name="Bajic V.B."/>
            <person name="Ryu T."/>
            <person name="Ravasi T."/>
            <person name="Bayer T."/>
            <person name="Micklem G."/>
            <person name="Kim H."/>
            <person name="Bhak J."/>
            <person name="Lajeunesse T.C."/>
            <person name="Voolstra C.R."/>
        </authorList>
    </citation>
    <scope>NUCLEOTIDE SEQUENCE [LARGE SCALE GENOMIC DNA]</scope>
    <source>
        <strain evidence="2 3">CCMP2467</strain>
    </source>
</reference>
<evidence type="ECO:0000256" key="1">
    <source>
        <dbReference type="SAM" id="Phobius"/>
    </source>
</evidence>
<keyword evidence="1" id="KW-1133">Transmembrane helix</keyword>
<keyword evidence="1" id="KW-0812">Transmembrane</keyword>
<feature type="transmembrane region" description="Helical" evidence="1">
    <location>
        <begin position="90"/>
        <end position="113"/>
    </location>
</feature>
<organism evidence="2 3">
    <name type="scientific">Symbiodinium microadriaticum</name>
    <name type="common">Dinoflagellate</name>
    <name type="synonym">Zooxanthella microadriatica</name>
    <dbReference type="NCBI Taxonomy" id="2951"/>
    <lineage>
        <taxon>Eukaryota</taxon>
        <taxon>Sar</taxon>
        <taxon>Alveolata</taxon>
        <taxon>Dinophyceae</taxon>
        <taxon>Suessiales</taxon>
        <taxon>Symbiodiniaceae</taxon>
        <taxon>Symbiodinium</taxon>
    </lineage>
</organism>
<name>A0A1Q9EID1_SYMMI</name>
<proteinExistence type="predicted"/>
<dbReference type="EMBL" id="LSRX01000146">
    <property type="protein sequence ID" value="OLQ07127.1"/>
    <property type="molecule type" value="Genomic_DNA"/>
</dbReference>
<accession>A0A1Q9EID1</accession>
<dbReference type="AlphaFoldDB" id="A0A1Q9EID1"/>